<keyword evidence="10" id="KW-0460">Magnesium</keyword>
<dbReference type="SUPFAM" id="SSF53448">
    <property type="entry name" value="Nucleotide-diphospho-sugar transferases"/>
    <property type="match status" value="1"/>
</dbReference>
<dbReference type="InterPro" id="IPR050793">
    <property type="entry name" value="CMP-NeuNAc_synthase"/>
</dbReference>
<dbReference type="GO" id="GO:0006054">
    <property type="term" value="P:N-acetylneuraminate metabolic process"/>
    <property type="evidence" value="ECO:0007669"/>
    <property type="project" value="UniProtKB-UniPathway"/>
</dbReference>
<dbReference type="PANTHER" id="PTHR21485">
    <property type="entry name" value="HAD SUPERFAMILY MEMBERS CMAS AND KDSC"/>
    <property type="match status" value="1"/>
</dbReference>
<evidence type="ECO:0000256" key="10">
    <source>
        <dbReference type="ARBA" id="ARBA00022842"/>
    </source>
</evidence>
<comment type="catalytic activity">
    <reaction evidence="1">
        <text>an N-acylneuraminate + CTP = a CMP-N-acyl-beta-neuraminate + diphosphate</text>
        <dbReference type="Rhea" id="RHEA:11344"/>
        <dbReference type="ChEBI" id="CHEBI:33019"/>
        <dbReference type="ChEBI" id="CHEBI:37563"/>
        <dbReference type="ChEBI" id="CHEBI:60073"/>
        <dbReference type="ChEBI" id="CHEBI:68671"/>
        <dbReference type="EC" id="2.7.7.43"/>
    </reaction>
</comment>
<dbReference type="Proteomes" id="UP000283833">
    <property type="component" value="Unassembled WGS sequence"/>
</dbReference>
<reference evidence="11 12" key="1">
    <citation type="submission" date="2018-08" db="EMBL/GenBank/DDBJ databases">
        <title>A genome reference for cultivated species of the human gut microbiota.</title>
        <authorList>
            <person name="Zou Y."/>
            <person name="Xue W."/>
            <person name="Luo G."/>
        </authorList>
    </citation>
    <scope>NUCLEOTIDE SEQUENCE [LARGE SCALE GENOMIC DNA]</scope>
    <source>
        <strain evidence="11 12">AF18-14</strain>
    </source>
</reference>
<keyword evidence="11" id="KW-0548">Nucleotidyltransferase</keyword>
<dbReference type="CDD" id="cd02513">
    <property type="entry name" value="CMP-NeuAc_Synthase"/>
    <property type="match status" value="1"/>
</dbReference>
<dbReference type="GO" id="GO:0016788">
    <property type="term" value="F:hydrolase activity, acting on ester bonds"/>
    <property type="evidence" value="ECO:0007669"/>
    <property type="project" value="InterPro"/>
</dbReference>
<proteinExistence type="inferred from homology"/>
<comment type="subunit">
    <text evidence="6">Homotetramer.</text>
</comment>
<comment type="caution">
    <text evidence="11">The sequence shown here is derived from an EMBL/GenBank/DDBJ whole genome shotgun (WGS) entry which is preliminary data.</text>
</comment>
<keyword evidence="8" id="KW-0479">Metal-binding</keyword>
<dbReference type="EC" id="2.7.7.43" evidence="7"/>
<dbReference type="EMBL" id="QRXI01000048">
    <property type="protein sequence ID" value="RGT86414.1"/>
    <property type="molecule type" value="Genomic_DNA"/>
</dbReference>
<evidence type="ECO:0000256" key="8">
    <source>
        <dbReference type="ARBA" id="ARBA00022723"/>
    </source>
</evidence>
<comment type="similarity">
    <text evidence="5">Belongs to the CMP-NeuNAc synthase family.</text>
</comment>
<dbReference type="FunFam" id="3.40.50.1000:FF:000029">
    <property type="entry name" value="3-deoxy-D-manno-octulosonate 8-phosphate phosphatase KdsC"/>
    <property type="match status" value="1"/>
</dbReference>
<evidence type="ECO:0000256" key="6">
    <source>
        <dbReference type="ARBA" id="ARBA00011881"/>
    </source>
</evidence>
<dbReference type="AlphaFoldDB" id="A0A412Q8W6"/>
<evidence type="ECO:0000256" key="3">
    <source>
        <dbReference type="ARBA" id="ARBA00005141"/>
    </source>
</evidence>
<comment type="cofactor">
    <cofactor evidence="2">
        <name>Mg(2+)</name>
        <dbReference type="ChEBI" id="CHEBI:18420"/>
    </cofactor>
</comment>
<dbReference type="InterPro" id="IPR036412">
    <property type="entry name" value="HAD-like_sf"/>
</dbReference>
<dbReference type="RefSeq" id="WP_117854035.1">
    <property type="nucleotide sequence ID" value="NZ_QRXI01000048.1"/>
</dbReference>
<dbReference type="UniPathway" id="UPA00628"/>
<dbReference type="SUPFAM" id="SSF56784">
    <property type="entry name" value="HAD-like"/>
    <property type="match status" value="1"/>
</dbReference>
<name>A0A412Q8W6_PHOVU</name>
<dbReference type="InterPro" id="IPR010023">
    <property type="entry name" value="KdsC_fam"/>
</dbReference>
<gene>
    <name evidence="11" type="ORF">DWX04_21295</name>
</gene>
<keyword evidence="9" id="KW-0378">Hydrolase</keyword>
<accession>A0A412Q8W6</accession>
<dbReference type="PANTHER" id="PTHR21485:SF3">
    <property type="entry name" value="N-ACYLNEURAMINATE CYTIDYLYLTRANSFERASE"/>
    <property type="match status" value="1"/>
</dbReference>
<dbReference type="CDD" id="cd01630">
    <property type="entry name" value="HAD_KDO-like"/>
    <property type="match status" value="1"/>
</dbReference>
<dbReference type="InterPro" id="IPR023214">
    <property type="entry name" value="HAD_sf"/>
</dbReference>
<comment type="similarity">
    <text evidence="4">Belongs to the KdsC family.</text>
</comment>
<evidence type="ECO:0000256" key="5">
    <source>
        <dbReference type="ARBA" id="ARBA00010726"/>
    </source>
</evidence>
<evidence type="ECO:0000256" key="7">
    <source>
        <dbReference type="ARBA" id="ARBA00012491"/>
    </source>
</evidence>
<dbReference type="InterPro" id="IPR029044">
    <property type="entry name" value="Nucleotide-diphossugar_trans"/>
</dbReference>
<protein>
    <recommendedName>
        <fullName evidence="7">N-acylneuraminate cytidylyltransferase</fullName>
        <ecNumber evidence="7">2.7.7.43</ecNumber>
    </recommendedName>
</protein>
<dbReference type="GO" id="GO:0046872">
    <property type="term" value="F:metal ion binding"/>
    <property type="evidence" value="ECO:0007669"/>
    <property type="project" value="UniProtKB-KW"/>
</dbReference>
<evidence type="ECO:0000256" key="1">
    <source>
        <dbReference type="ARBA" id="ARBA00001862"/>
    </source>
</evidence>
<keyword evidence="11" id="KW-0808">Transferase</keyword>
<dbReference type="Gene3D" id="3.90.550.10">
    <property type="entry name" value="Spore Coat Polysaccharide Biosynthesis Protein SpsA, Chain A"/>
    <property type="match status" value="1"/>
</dbReference>
<evidence type="ECO:0000313" key="12">
    <source>
        <dbReference type="Proteomes" id="UP000283833"/>
    </source>
</evidence>
<dbReference type="Pfam" id="PF02348">
    <property type="entry name" value="CTP_transf_3"/>
    <property type="match status" value="1"/>
</dbReference>
<evidence type="ECO:0000256" key="9">
    <source>
        <dbReference type="ARBA" id="ARBA00022801"/>
    </source>
</evidence>
<organism evidence="11 12">
    <name type="scientific">Phocaeicola vulgatus</name>
    <name type="common">Bacteroides vulgatus</name>
    <dbReference type="NCBI Taxonomy" id="821"/>
    <lineage>
        <taxon>Bacteria</taxon>
        <taxon>Pseudomonadati</taxon>
        <taxon>Bacteroidota</taxon>
        <taxon>Bacteroidia</taxon>
        <taxon>Bacteroidales</taxon>
        <taxon>Bacteroidaceae</taxon>
        <taxon>Phocaeicola</taxon>
    </lineage>
</organism>
<dbReference type="NCBIfam" id="TIGR01670">
    <property type="entry name" value="KdsC-phosphatas"/>
    <property type="match status" value="1"/>
</dbReference>
<evidence type="ECO:0000256" key="4">
    <source>
        <dbReference type="ARBA" id="ARBA00005893"/>
    </source>
</evidence>
<sequence>MVIAFIPARGGSKSIPLKNIKLFCGKPLVCWNIEALESCPLVDRIIVATDSKQIEETVLCNSYRKVVVYHRSAENACDTATTESVMLEYINKVNLSDDTVFMLVQATSPLTETSHFTAALEVYSKREYDSMLTCVRNYRFFWNADGTSKNYDYMNRPRRQNFSGDLMENGAFYINTVGNILKNGNRLYGKIGIYEMPEYTATEIDEPDDWIILENLMRKYVLSKREKPKKKIKLFLSDVDGTLTDGGMYYSENGDELKKFNTRDGMGFQLLREAGIKTGIITSENTKLVEKRAEKLKVDYLIQGKRDGGKLVATYEICNQLGITLNEVAYIGDDVNCRELLENVGWAACPADSNIIIKSIPSIYIMHQNGGDGCVREFIELLKNDEKKI</sequence>
<evidence type="ECO:0000313" key="11">
    <source>
        <dbReference type="EMBL" id="RGT86414.1"/>
    </source>
</evidence>
<dbReference type="GO" id="GO:0008781">
    <property type="term" value="F:N-acylneuraminate cytidylyltransferase activity"/>
    <property type="evidence" value="ECO:0007669"/>
    <property type="project" value="UniProtKB-EC"/>
</dbReference>
<evidence type="ECO:0000256" key="2">
    <source>
        <dbReference type="ARBA" id="ARBA00001946"/>
    </source>
</evidence>
<dbReference type="InterPro" id="IPR003329">
    <property type="entry name" value="Cytidylyl_trans"/>
</dbReference>
<comment type="pathway">
    <text evidence="3">Amino-sugar metabolism; N-acetylneuraminate metabolism.</text>
</comment>
<dbReference type="Gene3D" id="3.40.50.1000">
    <property type="entry name" value="HAD superfamily/HAD-like"/>
    <property type="match status" value="1"/>
</dbReference>